<sequence length="507" mass="54116">MTFFTQILSSLLVISVLTGCGGGGSASDDTQQSSNTNTQNTGSTGSSGNTSGTSNETVDKGDTGNTGTGGSTTTPTGFQGKRSYSTTDGYFVDISGMAISSCSGNCFVVRGGEIIADKKTMVVATKDKNWNIVRLNSDGKTVDTSFAANGVLSVNGISNVPQYGWEVDDKQRILVLTKDYWNVQRLSRYNADGTLDTTFATGGTLTYPPVTDPTNLLTLQDGRILIGGHYTAPTNNLSFASQWAFTLLTEAGVKDSALPQDGYFVVSQPNPTKFSELRKVVETSQYLYLMGTTGSNGFAIGRLNKADFSADTNFGTNGFVEVVESKDAVINDLLVDSKGRIVAVGSVLDTGRVNVNNAGMAFAVYRYLADGSADTSFSSDGMTTINFGFNSSQTHQINDSATAVFEEGTKLIITGQSGSVTRSTDRTLSMVRLLEDGTIDPNFEIGANRTKVDRHSSKIYFSNITSSANIQSVILDNQQGRLVGYGVITDKYGNINTTTPLRVQWWD</sequence>
<name>A0A370UBI5_9GAMM</name>
<evidence type="ECO:0000256" key="2">
    <source>
        <dbReference type="SAM" id="SignalP"/>
    </source>
</evidence>
<dbReference type="AlphaFoldDB" id="A0A370UBI5"/>
<dbReference type="Proteomes" id="UP000254326">
    <property type="component" value="Unassembled WGS sequence"/>
</dbReference>
<gene>
    <name evidence="3" type="ORF">DN730_05890</name>
</gene>
<keyword evidence="4" id="KW-1185">Reference proteome</keyword>
<comment type="caution">
    <text evidence="3">The sequence shown here is derived from an EMBL/GenBank/DDBJ whole genome shotgun (WGS) entry which is preliminary data.</text>
</comment>
<reference evidence="3 4" key="1">
    <citation type="submission" date="2018-06" db="EMBL/GenBank/DDBJ databases">
        <title>Marinomonas sp. YLB-05 draft genome sequence.</title>
        <authorList>
            <person name="Yu L."/>
            <person name="Tang X."/>
        </authorList>
    </citation>
    <scope>NUCLEOTIDE SEQUENCE [LARGE SCALE GENOMIC DNA]</scope>
    <source>
        <strain evidence="3 4">YLB-05</strain>
    </source>
</reference>
<evidence type="ECO:0008006" key="5">
    <source>
        <dbReference type="Google" id="ProtNLM"/>
    </source>
</evidence>
<dbReference type="Pfam" id="PF17164">
    <property type="entry name" value="DUF5122"/>
    <property type="match status" value="3"/>
</dbReference>
<feature type="region of interest" description="Disordered" evidence="1">
    <location>
        <begin position="24"/>
        <end position="80"/>
    </location>
</feature>
<proteinExistence type="predicted"/>
<evidence type="ECO:0000256" key="1">
    <source>
        <dbReference type="SAM" id="MobiDB-lite"/>
    </source>
</evidence>
<protein>
    <recommendedName>
        <fullName evidence="5">Delta-60 repeat domain-containing protein</fullName>
    </recommendedName>
</protein>
<organism evidence="3 4">
    <name type="scientific">Marinomonas piezotolerans</name>
    <dbReference type="NCBI Taxonomy" id="2213058"/>
    <lineage>
        <taxon>Bacteria</taxon>
        <taxon>Pseudomonadati</taxon>
        <taxon>Pseudomonadota</taxon>
        <taxon>Gammaproteobacteria</taxon>
        <taxon>Oceanospirillales</taxon>
        <taxon>Oceanospirillaceae</taxon>
        <taxon>Marinomonas</taxon>
    </lineage>
</organism>
<evidence type="ECO:0000313" key="4">
    <source>
        <dbReference type="Proteomes" id="UP000254326"/>
    </source>
</evidence>
<dbReference type="EMBL" id="QKRA01000002">
    <property type="protein sequence ID" value="RDL45142.1"/>
    <property type="molecule type" value="Genomic_DNA"/>
</dbReference>
<feature type="compositionally biased region" description="Low complexity" evidence="1">
    <location>
        <begin position="30"/>
        <end position="55"/>
    </location>
</feature>
<feature type="chain" id="PRO_5017026223" description="Delta-60 repeat domain-containing protein" evidence="2">
    <location>
        <begin position="27"/>
        <end position="507"/>
    </location>
</feature>
<dbReference type="OrthoDB" id="9805017at2"/>
<dbReference type="Gene3D" id="2.80.10.50">
    <property type="match status" value="2"/>
</dbReference>
<dbReference type="InterPro" id="IPR013431">
    <property type="entry name" value="Delta_60_rpt"/>
</dbReference>
<dbReference type="NCBIfam" id="TIGR02608">
    <property type="entry name" value="delta_60_rpt"/>
    <property type="match status" value="3"/>
</dbReference>
<accession>A0A370UBI5</accession>
<evidence type="ECO:0000313" key="3">
    <source>
        <dbReference type="EMBL" id="RDL45142.1"/>
    </source>
</evidence>
<keyword evidence="2" id="KW-0732">Signal</keyword>
<feature type="compositionally biased region" description="Low complexity" evidence="1">
    <location>
        <begin position="71"/>
        <end position="80"/>
    </location>
</feature>
<feature type="signal peptide" evidence="2">
    <location>
        <begin position="1"/>
        <end position="26"/>
    </location>
</feature>